<dbReference type="Proteomes" id="UP000031488">
    <property type="component" value="Unassembled WGS sequence"/>
</dbReference>
<proteinExistence type="inferred from homology"/>
<keyword evidence="6 7" id="KW-0472">Membrane</keyword>
<evidence type="ECO:0000256" key="4">
    <source>
        <dbReference type="ARBA" id="ARBA00022692"/>
    </source>
</evidence>
<gene>
    <name evidence="9" type="ORF">AE0388_3379</name>
</gene>
<dbReference type="Gene3D" id="3.30.240.20">
    <property type="entry name" value="bsu07140 like domains"/>
    <property type="match status" value="1"/>
</dbReference>
<dbReference type="RefSeq" id="WP_039212121.1">
    <property type="nucleotide sequence ID" value="NZ_JTJZ01000022.1"/>
</dbReference>
<evidence type="ECO:0000256" key="1">
    <source>
        <dbReference type="ARBA" id="ARBA00004651"/>
    </source>
</evidence>
<sequence length="179" mass="18970">MDWMEYGLNGVDAIRVVVSCVTFYIGIILLMRVFGQRALSSLSSFDVAAIIAMGAVIGRAILGDTPTLAAGTLGLATLLILQALTGFGRRFGFVRNVVNSPAVVLMAGSEILTDNLSKSHVDHDELIAKLRSAGIRNRDEVACAILESTGQISIIRRGAPISEEMLTGVVGADRVPRDG</sequence>
<evidence type="ECO:0000256" key="2">
    <source>
        <dbReference type="ARBA" id="ARBA00006448"/>
    </source>
</evidence>
<comment type="similarity">
    <text evidence="2">Belongs to the UPF0702 family.</text>
</comment>
<feature type="transmembrane region" description="Helical" evidence="7">
    <location>
        <begin position="43"/>
        <end position="62"/>
    </location>
</feature>
<feature type="domain" description="YetF C-terminal" evidence="8">
    <location>
        <begin position="90"/>
        <end position="159"/>
    </location>
</feature>
<dbReference type="PANTHER" id="PTHR34582">
    <property type="entry name" value="UPF0702 TRANSMEMBRANE PROTEIN YCAP"/>
    <property type="match status" value="1"/>
</dbReference>
<evidence type="ECO:0000256" key="6">
    <source>
        <dbReference type="ARBA" id="ARBA00023136"/>
    </source>
</evidence>
<protein>
    <recommendedName>
        <fullName evidence="8">YetF C-terminal domain-containing protein</fullName>
    </recommendedName>
</protein>
<dbReference type="InterPro" id="IPR023090">
    <property type="entry name" value="UPF0702_alpha/beta_dom_sf"/>
</dbReference>
<evidence type="ECO:0000256" key="5">
    <source>
        <dbReference type="ARBA" id="ARBA00022989"/>
    </source>
</evidence>
<dbReference type="GO" id="GO:0005886">
    <property type="term" value="C:plasma membrane"/>
    <property type="evidence" value="ECO:0007669"/>
    <property type="project" value="UniProtKB-SubCell"/>
</dbReference>
<evidence type="ECO:0000313" key="9">
    <source>
        <dbReference type="EMBL" id="KHS51307.1"/>
    </source>
</evidence>
<keyword evidence="5 7" id="KW-1133">Transmembrane helix</keyword>
<feature type="transmembrane region" description="Helical" evidence="7">
    <location>
        <begin position="13"/>
        <end position="31"/>
    </location>
</feature>
<comment type="caution">
    <text evidence="9">The sequence shown here is derived from an EMBL/GenBank/DDBJ whole genome shotgun (WGS) entry which is preliminary data.</text>
</comment>
<evidence type="ECO:0000259" key="8">
    <source>
        <dbReference type="Pfam" id="PF04239"/>
    </source>
</evidence>
<dbReference type="PATRIC" id="fig|1703.6.peg.3339"/>
<dbReference type="InterPro" id="IPR007353">
    <property type="entry name" value="DUF421"/>
</dbReference>
<dbReference type="AlphaFoldDB" id="A0A0B8ZXZ0"/>
<dbReference type="Pfam" id="PF04239">
    <property type="entry name" value="DUF421"/>
    <property type="match status" value="1"/>
</dbReference>
<keyword evidence="10" id="KW-1185">Reference proteome</keyword>
<comment type="subcellular location">
    <subcellularLocation>
        <location evidence="1">Cell membrane</location>
        <topology evidence="1">Multi-pass membrane protein</topology>
    </subcellularLocation>
</comment>
<dbReference type="EMBL" id="JTJZ01000022">
    <property type="protein sequence ID" value="KHS51307.1"/>
    <property type="molecule type" value="Genomic_DNA"/>
</dbReference>
<name>A0A0B8ZXZ0_BRELN</name>
<keyword evidence="4 7" id="KW-0812">Transmembrane</keyword>
<dbReference type="PANTHER" id="PTHR34582:SF6">
    <property type="entry name" value="UPF0702 TRANSMEMBRANE PROTEIN YCAP"/>
    <property type="match status" value="1"/>
</dbReference>
<dbReference type="OrthoDB" id="3266405at2"/>
<feature type="transmembrane region" description="Helical" evidence="7">
    <location>
        <begin position="68"/>
        <end position="87"/>
    </location>
</feature>
<reference evidence="9 10" key="1">
    <citation type="submission" date="2014-11" db="EMBL/GenBank/DDBJ databases">
        <title>Draft Genome Sequence of Brevibacterium linens AE038-8.</title>
        <authorList>
            <person name="Maizel D."/>
            <person name="Utturkar S.M."/>
            <person name="Brown S.D."/>
            <person name="Ferrero M."/>
            <person name="Rosen B.P."/>
        </authorList>
    </citation>
    <scope>NUCLEOTIDE SEQUENCE [LARGE SCALE GENOMIC DNA]</scope>
    <source>
        <strain evidence="9 10">AE038-8</strain>
    </source>
</reference>
<keyword evidence="3" id="KW-1003">Cell membrane</keyword>
<accession>A0A0B8ZXZ0</accession>
<organism evidence="9 10">
    <name type="scientific">Brevibacterium linens</name>
    <dbReference type="NCBI Taxonomy" id="1703"/>
    <lineage>
        <taxon>Bacteria</taxon>
        <taxon>Bacillati</taxon>
        <taxon>Actinomycetota</taxon>
        <taxon>Actinomycetes</taxon>
        <taxon>Micrococcales</taxon>
        <taxon>Brevibacteriaceae</taxon>
        <taxon>Brevibacterium</taxon>
    </lineage>
</organism>
<evidence type="ECO:0000313" key="10">
    <source>
        <dbReference type="Proteomes" id="UP000031488"/>
    </source>
</evidence>
<evidence type="ECO:0000256" key="3">
    <source>
        <dbReference type="ARBA" id="ARBA00022475"/>
    </source>
</evidence>
<evidence type="ECO:0000256" key="7">
    <source>
        <dbReference type="SAM" id="Phobius"/>
    </source>
</evidence>